<protein>
    <submittedName>
        <fullName evidence="2">GCN5-related N-acetyltransferase</fullName>
    </submittedName>
</protein>
<evidence type="ECO:0000259" key="1">
    <source>
        <dbReference type="PROSITE" id="PS51186"/>
    </source>
</evidence>
<feature type="domain" description="N-acetyltransferase" evidence="1">
    <location>
        <begin position="1"/>
        <end position="158"/>
    </location>
</feature>
<keyword evidence="2" id="KW-0808">Transferase</keyword>
<dbReference type="InterPro" id="IPR016181">
    <property type="entry name" value="Acyl_CoA_acyltransferase"/>
</dbReference>
<dbReference type="OrthoDB" id="509947at2"/>
<proteinExistence type="predicted"/>
<reference evidence="2 3" key="1">
    <citation type="journal article" date="2010" name="PLoS ONE">
        <title>Genome erosion in a nitrogen-fixing vertically transmitted endosymbiotic multicellular cyanobacterium.</title>
        <authorList>
            <person name="Ran L."/>
            <person name="Larsson J."/>
            <person name="Vigil-Stenman T."/>
            <person name="Nylander J.A."/>
            <person name="Ininbergs K."/>
            <person name="Zheng W.W."/>
            <person name="Lapidus A."/>
            <person name="Lowry S."/>
            <person name="Haselkorn R."/>
            <person name="Bergman B."/>
        </authorList>
    </citation>
    <scope>NUCLEOTIDE SEQUENCE [LARGE SCALE GENOMIC DNA]</scope>
    <source>
        <strain evidence="2 3">0708</strain>
    </source>
</reference>
<sequence length="168" mass="19286">MVHPQNSLLPCFSHQVNFPDRSFESQRQHLIDEQLHEHKNATGSWAIVEKDTRKIAGAIMLCQLLDEHHVPTQDIEVGWYLKPSVYLEPSVWGKGYATEPGRTIVDYGFSKLHLSVIYAVVKPEYYASIRVTERLGMKPLGLTTKYYGIELLLFQQTASDKIEKIENK</sequence>
<dbReference type="PANTHER" id="PTHR43792:SF1">
    <property type="entry name" value="N-ACETYLTRANSFERASE DOMAIN-CONTAINING PROTEIN"/>
    <property type="match status" value="1"/>
</dbReference>
<dbReference type="PROSITE" id="PS51186">
    <property type="entry name" value="GNAT"/>
    <property type="match status" value="1"/>
</dbReference>
<dbReference type="AlphaFoldDB" id="D7DYD7"/>
<dbReference type="STRING" id="551115.Aazo_4869"/>
<dbReference type="Proteomes" id="UP000001511">
    <property type="component" value="Chromosome"/>
</dbReference>
<dbReference type="InterPro" id="IPR051531">
    <property type="entry name" value="N-acetyltransferase"/>
</dbReference>
<keyword evidence="3" id="KW-1185">Reference proteome</keyword>
<name>D7DYD7_NOSA0</name>
<dbReference type="InterPro" id="IPR000182">
    <property type="entry name" value="GNAT_dom"/>
</dbReference>
<dbReference type="KEGG" id="naz:Aazo_4869"/>
<dbReference type="Gene3D" id="3.40.630.30">
    <property type="match status" value="1"/>
</dbReference>
<dbReference type="eggNOG" id="COG1670">
    <property type="taxonomic scope" value="Bacteria"/>
</dbReference>
<organism evidence="2 3">
    <name type="scientific">Nostoc azollae (strain 0708)</name>
    <name type="common">Anabaena azollae (strain 0708)</name>
    <dbReference type="NCBI Taxonomy" id="551115"/>
    <lineage>
        <taxon>Bacteria</taxon>
        <taxon>Bacillati</taxon>
        <taxon>Cyanobacteriota</taxon>
        <taxon>Cyanophyceae</taxon>
        <taxon>Nostocales</taxon>
        <taxon>Nostocaceae</taxon>
        <taxon>Trichormus</taxon>
    </lineage>
</organism>
<dbReference type="Pfam" id="PF13302">
    <property type="entry name" value="Acetyltransf_3"/>
    <property type="match status" value="1"/>
</dbReference>
<dbReference type="GO" id="GO:0016747">
    <property type="term" value="F:acyltransferase activity, transferring groups other than amino-acyl groups"/>
    <property type="evidence" value="ECO:0007669"/>
    <property type="project" value="InterPro"/>
</dbReference>
<evidence type="ECO:0000313" key="2">
    <source>
        <dbReference type="EMBL" id="ADI66015.1"/>
    </source>
</evidence>
<dbReference type="RefSeq" id="WP_013193025.1">
    <property type="nucleotide sequence ID" value="NC_014248.1"/>
</dbReference>
<gene>
    <name evidence="2" type="ordered locus">Aazo_4869</name>
</gene>
<dbReference type="PANTHER" id="PTHR43792">
    <property type="entry name" value="GNAT FAMILY, PUTATIVE (AFU_ORTHOLOGUE AFUA_3G00765)-RELATED-RELATED"/>
    <property type="match status" value="1"/>
</dbReference>
<accession>D7DYD7</accession>
<dbReference type="HOGENOM" id="CLU_013985_3_1_3"/>
<dbReference type="EMBL" id="CP002059">
    <property type="protein sequence ID" value="ADI66015.1"/>
    <property type="molecule type" value="Genomic_DNA"/>
</dbReference>
<dbReference type="SUPFAM" id="SSF55729">
    <property type="entry name" value="Acyl-CoA N-acyltransferases (Nat)"/>
    <property type="match status" value="1"/>
</dbReference>
<evidence type="ECO:0000313" key="3">
    <source>
        <dbReference type="Proteomes" id="UP000001511"/>
    </source>
</evidence>